<accession>A0A4C1ZGT7</accession>
<dbReference type="AlphaFoldDB" id="A0A4C1ZGT7"/>
<reference evidence="1 2" key="1">
    <citation type="journal article" date="2019" name="Commun. Biol.">
        <title>The bagworm genome reveals a unique fibroin gene that provides high tensile strength.</title>
        <authorList>
            <person name="Kono N."/>
            <person name="Nakamura H."/>
            <person name="Ohtoshi R."/>
            <person name="Tomita M."/>
            <person name="Numata K."/>
            <person name="Arakawa K."/>
        </authorList>
    </citation>
    <scope>NUCLEOTIDE SEQUENCE [LARGE SCALE GENOMIC DNA]</scope>
</reference>
<dbReference type="STRING" id="151549.A0A4C1ZGT7"/>
<comment type="caution">
    <text evidence="1">The sequence shown here is derived from an EMBL/GenBank/DDBJ whole genome shotgun (WGS) entry which is preliminary data.</text>
</comment>
<sequence>MAVRIATGAVAHIDGSEGFAIGCRSRHNFPRNIGRHFLPYKAMNLFPGRILGRCHVQPKPVARSLTHRPCMRYNRYKHDDTPVKRLLTGKSSCFISSHPELQVNVTKKLAFHDCASVSEHLAYFRGDNSETQQMMTARSHAVRYWQHLGLGLGAKHPSNENSHPF</sequence>
<organism evidence="1 2">
    <name type="scientific">Eumeta variegata</name>
    <name type="common">Bagworm moth</name>
    <name type="synonym">Eumeta japonica</name>
    <dbReference type="NCBI Taxonomy" id="151549"/>
    <lineage>
        <taxon>Eukaryota</taxon>
        <taxon>Metazoa</taxon>
        <taxon>Ecdysozoa</taxon>
        <taxon>Arthropoda</taxon>
        <taxon>Hexapoda</taxon>
        <taxon>Insecta</taxon>
        <taxon>Pterygota</taxon>
        <taxon>Neoptera</taxon>
        <taxon>Endopterygota</taxon>
        <taxon>Lepidoptera</taxon>
        <taxon>Glossata</taxon>
        <taxon>Ditrysia</taxon>
        <taxon>Tineoidea</taxon>
        <taxon>Psychidae</taxon>
        <taxon>Oiketicinae</taxon>
        <taxon>Eumeta</taxon>
    </lineage>
</organism>
<name>A0A4C1ZGT7_EUMVA</name>
<evidence type="ECO:0000313" key="1">
    <source>
        <dbReference type="EMBL" id="GBP85827.1"/>
    </source>
</evidence>
<dbReference type="Proteomes" id="UP000299102">
    <property type="component" value="Unassembled WGS sequence"/>
</dbReference>
<gene>
    <name evidence="1" type="ORF">EVAR_61861_1</name>
</gene>
<keyword evidence="2" id="KW-1185">Reference proteome</keyword>
<dbReference type="EMBL" id="BGZK01001762">
    <property type="protein sequence ID" value="GBP85827.1"/>
    <property type="molecule type" value="Genomic_DNA"/>
</dbReference>
<dbReference type="OrthoDB" id="10044505at2759"/>
<proteinExistence type="predicted"/>
<evidence type="ECO:0000313" key="2">
    <source>
        <dbReference type="Proteomes" id="UP000299102"/>
    </source>
</evidence>
<protein>
    <submittedName>
        <fullName evidence="1">Uncharacterized protein</fullName>
    </submittedName>
</protein>